<proteinExistence type="predicted"/>
<dbReference type="AlphaFoldDB" id="A0A8X6QS31"/>
<accession>A0A8X6QS31</accession>
<dbReference type="InterPro" id="IPR051044">
    <property type="entry name" value="MAG_DAG_Lipase"/>
</dbReference>
<dbReference type="EMBL" id="BMAW01034086">
    <property type="protein sequence ID" value="GFU33593.1"/>
    <property type="molecule type" value="Genomic_DNA"/>
</dbReference>
<name>A0A8X6QS31_NEPPI</name>
<gene>
    <name evidence="2" type="primary">MGLL</name>
    <name evidence="2" type="ORF">NPIL_327601</name>
</gene>
<organism evidence="2 3">
    <name type="scientific">Nephila pilipes</name>
    <name type="common">Giant wood spider</name>
    <name type="synonym">Nephila maculata</name>
    <dbReference type="NCBI Taxonomy" id="299642"/>
    <lineage>
        <taxon>Eukaryota</taxon>
        <taxon>Metazoa</taxon>
        <taxon>Ecdysozoa</taxon>
        <taxon>Arthropoda</taxon>
        <taxon>Chelicerata</taxon>
        <taxon>Arachnida</taxon>
        <taxon>Araneae</taxon>
        <taxon>Araneomorphae</taxon>
        <taxon>Entelegynae</taxon>
        <taxon>Araneoidea</taxon>
        <taxon>Nephilidae</taxon>
        <taxon>Nephila</taxon>
    </lineage>
</organism>
<evidence type="ECO:0000313" key="2">
    <source>
        <dbReference type="EMBL" id="GFU33593.1"/>
    </source>
</evidence>
<comment type="caution">
    <text evidence="2">The sequence shown here is derived from an EMBL/GenBank/DDBJ whole genome shotgun (WGS) entry which is preliminary data.</text>
</comment>
<dbReference type="SUPFAM" id="SSF53474">
    <property type="entry name" value="alpha/beta-Hydrolases"/>
    <property type="match status" value="1"/>
</dbReference>
<feature type="domain" description="Serine aminopeptidase S33" evidence="1">
    <location>
        <begin position="2"/>
        <end position="108"/>
    </location>
</feature>
<dbReference type="InterPro" id="IPR029058">
    <property type="entry name" value="AB_hydrolase_fold"/>
</dbReference>
<dbReference type="Pfam" id="PF12146">
    <property type="entry name" value="Hydrolase_4"/>
    <property type="match status" value="1"/>
</dbReference>
<evidence type="ECO:0000313" key="3">
    <source>
        <dbReference type="Proteomes" id="UP000887013"/>
    </source>
</evidence>
<dbReference type="InterPro" id="IPR022742">
    <property type="entry name" value="Hydrolase_4"/>
</dbReference>
<dbReference type="Gene3D" id="3.40.50.1820">
    <property type="entry name" value="alpha/beta hydrolase"/>
    <property type="match status" value="1"/>
</dbReference>
<dbReference type="Proteomes" id="UP000887013">
    <property type="component" value="Unassembled WGS sequence"/>
</dbReference>
<evidence type="ECO:0000259" key="1">
    <source>
        <dbReference type="Pfam" id="PF12146"/>
    </source>
</evidence>
<dbReference type="OrthoDB" id="6407617at2759"/>
<keyword evidence="3" id="KW-1185">Reference proteome</keyword>
<sequence length="128" mass="14660">MLLPSFPVTATDFTLATRNGDYLEEISKDPLIYRGYWSARTIVSLLEISDKLLPKFSEIKVPFFIAHGDEDKICHLDGSKKFYELSRSSDKTLKVYSGGYHSLHWEPDGMGTEVLEAIVKWLEERIES</sequence>
<dbReference type="PANTHER" id="PTHR11614">
    <property type="entry name" value="PHOSPHOLIPASE-RELATED"/>
    <property type="match status" value="1"/>
</dbReference>
<reference evidence="2" key="1">
    <citation type="submission" date="2020-08" db="EMBL/GenBank/DDBJ databases">
        <title>Multicomponent nature underlies the extraordinary mechanical properties of spider dragline silk.</title>
        <authorList>
            <person name="Kono N."/>
            <person name="Nakamura H."/>
            <person name="Mori M."/>
            <person name="Yoshida Y."/>
            <person name="Ohtoshi R."/>
            <person name="Malay A.D."/>
            <person name="Moran D.A.P."/>
            <person name="Tomita M."/>
            <person name="Numata K."/>
            <person name="Arakawa K."/>
        </authorList>
    </citation>
    <scope>NUCLEOTIDE SEQUENCE</scope>
</reference>
<protein>
    <submittedName>
        <fullName evidence="2">Monoglyceride lipase</fullName>
    </submittedName>
</protein>